<dbReference type="EMBL" id="BAAATD010000022">
    <property type="protein sequence ID" value="GAA2637132.1"/>
    <property type="molecule type" value="Genomic_DNA"/>
</dbReference>
<accession>A0ABP6DDM5</accession>
<sequence>MAAVCSVGAAAGGGVGFGGDAGGGLFAELDVEAEAAQVRVAALGLEFGGGAPVGGQVGER</sequence>
<comment type="caution">
    <text evidence="1">The sequence shown here is derived from an EMBL/GenBank/DDBJ whole genome shotgun (WGS) entry which is preliminary data.</text>
</comment>
<proteinExistence type="predicted"/>
<gene>
    <name evidence="1" type="ORF">GCM10010411_90610</name>
</gene>
<dbReference type="Proteomes" id="UP001501509">
    <property type="component" value="Unassembled WGS sequence"/>
</dbReference>
<keyword evidence="2" id="KW-1185">Reference proteome</keyword>
<evidence type="ECO:0000313" key="2">
    <source>
        <dbReference type="Proteomes" id="UP001501509"/>
    </source>
</evidence>
<protein>
    <submittedName>
        <fullName evidence="1">Uncharacterized protein</fullName>
    </submittedName>
</protein>
<evidence type="ECO:0000313" key="1">
    <source>
        <dbReference type="EMBL" id="GAA2637132.1"/>
    </source>
</evidence>
<name>A0ABP6DDM5_9ACTN</name>
<organism evidence="1 2">
    <name type="scientific">Actinomadura fulvescens</name>
    <dbReference type="NCBI Taxonomy" id="46160"/>
    <lineage>
        <taxon>Bacteria</taxon>
        <taxon>Bacillati</taxon>
        <taxon>Actinomycetota</taxon>
        <taxon>Actinomycetes</taxon>
        <taxon>Streptosporangiales</taxon>
        <taxon>Thermomonosporaceae</taxon>
        <taxon>Actinomadura</taxon>
    </lineage>
</organism>
<reference evidence="2" key="1">
    <citation type="journal article" date="2019" name="Int. J. Syst. Evol. Microbiol.">
        <title>The Global Catalogue of Microorganisms (GCM) 10K type strain sequencing project: providing services to taxonomists for standard genome sequencing and annotation.</title>
        <authorList>
            <consortium name="The Broad Institute Genomics Platform"/>
            <consortium name="The Broad Institute Genome Sequencing Center for Infectious Disease"/>
            <person name="Wu L."/>
            <person name="Ma J."/>
        </authorList>
    </citation>
    <scope>NUCLEOTIDE SEQUENCE [LARGE SCALE GENOMIC DNA]</scope>
    <source>
        <strain evidence="2">JCM 6833</strain>
    </source>
</reference>